<feature type="domain" description="Tr-type G" evidence="7">
    <location>
        <begin position="135"/>
        <end position="365"/>
    </location>
</feature>
<dbReference type="InterPro" id="IPR035655">
    <property type="entry name" value="U5-116kDa_C"/>
</dbReference>
<sequence>MDGDDMYDEFGNYLGDSDDEVSDVEVEMATEIEPIIISDQSKDNGDVENDDSSIHSINGVKQGTVVKHTLQSTFGEGVETIISRPFDAMVDEPVIKPKIVKELKVEVSTTIDDKSLPEVTFSRDYLQQISHTVPDRIRNVAIVGGLHSGKTTLVDLFILHTHSSLASSVSPLRYTDNHKLEVDRGLSIKMSPVSLLLNDSNDRSFAMNILDSPGHPNFLDETLAAMHASDGISLVVDVVEGLSPSDKTILGECMKRNLPICVVLNKMDRLVLDLRLPVQDAYYKIRHVLDEINEWIDTNEWSAVYSHEKEMSPLTGNVLFASASLRCVFSLETFVKMYNHNSLSVNDLWSDDLDDGDDLYYNSDTKTVSETSDAGKFKQTFVAMVLEPFYKLITYSITGDERLPSLLNDFGIKLKKECYTWDAQELVKEVFTRIFWGGSGWVDMISASIPSGFSSSKVNGPSSGEDHITTLSASIIKLVESSSGDSFFALVKIHSGSLKTNSKVKILGENFLEDDDDYRVETIHELYLPGGRYRVPVTEVTAGGIALVSGIDSIISKGGWIVDVNHATTTKLPQFPNYNSSSVFKVAVEPQVPGDLPKLVEGFRRLNKAYLASLIKVEESGEHVVFAPGELYMDCMLHDLRYFFCDEKLSLKVSDPMTRFSETCSNSSAAKITTYSPSSHNEISITAEPFEEPNLACALEQGQLDLSQPSKITAKYLRDEHGWDSLSARSLWAFHLPDNTGPPNILLDDTLQSDKTLLNSVKDSISLGFKWSTNEGPLCDEPIRRTKFKILDAVISGSEIQRSGTQIIPMTRKACYAGFMTASPRLMEPVYSVHVTCISQAVPAISRILAKRRGTVTSSSGIPATKLYRVEGSVPVIESFGLETDIRLQTQGQAMCFLEFSQWDLVPGNPLDKDCFLPSLRPVPIESLARDFVMKTRKRKGLSGEPNLQKFIGAELYDKLKESGLIDK</sequence>
<name>A0ABP0EJ48_9ASCO</name>
<evidence type="ECO:0000313" key="8">
    <source>
        <dbReference type="EMBL" id="CAK7916354.1"/>
    </source>
</evidence>
<evidence type="ECO:0000256" key="5">
    <source>
        <dbReference type="ARBA" id="ARBA00023187"/>
    </source>
</evidence>
<dbReference type="InterPro" id="IPR005225">
    <property type="entry name" value="Small_GTP-bd"/>
</dbReference>
<dbReference type="EMBL" id="OZ004259">
    <property type="protein sequence ID" value="CAK7916354.1"/>
    <property type="molecule type" value="Genomic_DNA"/>
</dbReference>
<dbReference type="CDD" id="cd04098">
    <property type="entry name" value="eEF2_C_snRNP"/>
    <property type="match status" value="1"/>
</dbReference>
<dbReference type="PANTHER" id="PTHR42908">
    <property type="entry name" value="TRANSLATION ELONGATION FACTOR-RELATED"/>
    <property type="match status" value="1"/>
</dbReference>
<evidence type="ECO:0000256" key="4">
    <source>
        <dbReference type="ARBA" id="ARBA00023134"/>
    </source>
</evidence>
<keyword evidence="2" id="KW-0507">mRNA processing</keyword>
<dbReference type="SUPFAM" id="SSF52540">
    <property type="entry name" value="P-loop containing nucleoside triphosphate hydrolases"/>
    <property type="match status" value="1"/>
</dbReference>
<dbReference type="SMART" id="SM00838">
    <property type="entry name" value="EFG_C"/>
    <property type="match status" value="1"/>
</dbReference>
<dbReference type="NCBIfam" id="TIGR00231">
    <property type="entry name" value="small_GTP"/>
    <property type="match status" value="1"/>
</dbReference>
<evidence type="ECO:0000256" key="6">
    <source>
        <dbReference type="ARBA" id="ARBA00023242"/>
    </source>
</evidence>
<proteinExistence type="predicted"/>
<comment type="subcellular location">
    <subcellularLocation>
        <location evidence="1">Nucleus</location>
    </subcellularLocation>
</comment>
<dbReference type="InterPro" id="IPR005517">
    <property type="entry name" value="Transl_elong_EFG/EF2_IV"/>
</dbReference>
<dbReference type="PRINTS" id="PR00315">
    <property type="entry name" value="ELONGATNFCT"/>
</dbReference>
<evidence type="ECO:0000259" key="7">
    <source>
        <dbReference type="PROSITE" id="PS51722"/>
    </source>
</evidence>
<dbReference type="InterPro" id="IPR027417">
    <property type="entry name" value="P-loop_NTPase"/>
</dbReference>
<dbReference type="Gene3D" id="3.30.70.870">
    <property type="entry name" value="Elongation Factor G (Translational Gtpase), domain 3"/>
    <property type="match status" value="1"/>
</dbReference>
<dbReference type="SUPFAM" id="SSF54211">
    <property type="entry name" value="Ribosomal protein S5 domain 2-like"/>
    <property type="match status" value="1"/>
</dbReference>
<dbReference type="InterPro" id="IPR014721">
    <property type="entry name" value="Ribsml_uS5_D2-typ_fold_subgr"/>
</dbReference>
<dbReference type="InterPro" id="IPR044121">
    <property type="entry name" value="Snu114_GTP-bd"/>
</dbReference>
<dbReference type="Pfam" id="PF00009">
    <property type="entry name" value="GTP_EFTU"/>
    <property type="match status" value="1"/>
</dbReference>
<keyword evidence="6" id="KW-0539">Nucleus</keyword>
<dbReference type="InterPro" id="IPR000795">
    <property type="entry name" value="T_Tr_GTP-bd_dom"/>
</dbReference>
<evidence type="ECO:0000313" key="9">
    <source>
        <dbReference type="Proteomes" id="UP001497600"/>
    </source>
</evidence>
<gene>
    <name evidence="8" type="primary">SNU114</name>
    <name evidence="8" type="ORF">CAAN4_G03444</name>
</gene>
<evidence type="ECO:0000256" key="2">
    <source>
        <dbReference type="ARBA" id="ARBA00022664"/>
    </source>
</evidence>
<dbReference type="SUPFAM" id="SSF50447">
    <property type="entry name" value="Translation proteins"/>
    <property type="match status" value="1"/>
</dbReference>
<dbReference type="InterPro" id="IPR000640">
    <property type="entry name" value="EFG_V-like"/>
</dbReference>
<dbReference type="SMART" id="SM00889">
    <property type="entry name" value="EFG_IV"/>
    <property type="match status" value="1"/>
</dbReference>
<dbReference type="Pfam" id="PF03764">
    <property type="entry name" value="EFG_IV"/>
    <property type="match status" value="1"/>
</dbReference>
<keyword evidence="5" id="KW-0508">mRNA splicing</keyword>
<dbReference type="Proteomes" id="UP001497600">
    <property type="component" value="Chromosome G"/>
</dbReference>
<reference evidence="8 9" key="1">
    <citation type="submission" date="2024-01" db="EMBL/GenBank/DDBJ databases">
        <authorList>
            <consortium name="Genoscope - CEA"/>
            <person name="William W."/>
        </authorList>
    </citation>
    <scope>NUCLEOTIDE SEQUENCE [LARGE SCALE GENOMIC DNA]</scope>
    <source>
        <strain evidence="8 9">29B2s-10</strain>
    </source>
</reference>
<keyword evidence="4" id="KW-0342">GTP-binding</keyword>
<evidence type="ECO:0000256" key="1">
    <source>
        <dbReference type="ARBA" id="ARBA00004123"/>
    </source>
</evidence>
<dbReference type="InterPro" id="IPR035647">
    <property type="entry name" value="EFG_III/V"/>
</dbReference>
<dbReference type="InterPro" id="IPR009000">
    <property type="entry name" value="Transl_B-barrel_sf"/>
</dbReference>
<evidence type="ECO:0000256" key="3">
    <source>
        <dbReference type="ARBA" id="ARBA00022741"/>
    </source>
</evidence>
<dbReference type="PROSITE" id="PS51722">
    <property type="entry name" value="G_TR_2"/>
    <property type="match status" value="1"/>
</dbReference>
<dbReference type="Gene3D" id="3.30.230.10">
    <property type="match status" value="1"/>
</dbReference>
<dbReference type="InterPro" id="IPR031950">
    <property type="entry name" value="EFTUD2_N"/>
</dbReference>
<dbReference type="Pfam" id="PF16004">
    <property type="entry name" value="EFTUD2"/>
    <property type="match status" value="1"/>
</dbReference>
<dbReference type="CDD" id="cd01683">
    <property type="entry name" value="EF2_IV_snRNP"/>
    <property type="match status" value="1"/>
</dbReference>
<accession>A0ABP0EJ48</accession>
<organism evidence="8 9">
    <name type="scientific">[Candida] anglica</name>
    <dbReference type="NCBI Taxonomy" id="148631"/>
    <lineage>
        <taxon>Eukaryota</taxon>
        <taxon>Fungi</taxon>
        <taxon>Dikarya</taxon>
        <taxon>Ascomycota</taxon>
        <taxon>Saccharomycotina</taxon>
        <taxon>Pichiomycetes</taxon>
        <taxon>Debaryomycetaceae</taxon>
        <taxon>Kurtzmaniella</taxon>
    </lineage>
</organism>
<keyword evidence="3" id="KW-0547">Nucleotide-binding</keyword>
<dbReference type="InterPro" id="IPR020568">
    <property type="entry name" value="Ribosomal_Su5_D2-typ_SF"/>
</dbReference>
<dbReference type="Gene3D" id="3.30.70.240">
    <property type="match status" value="1"/>
</dbReference>
<dbReference type="Pfam" id="PF00679">
    <property type="entry name" value="EFG_C"/>
    <property type="match status" value="1"/>
</dbReference>
<dbReference type="Gene3D" id="3.40.50.300">
    <property type="entry name" value="P-loop containing nucleotide triphosphate hydrolases"/>
    <property type="match status" value="1"/>
</dbReference>
<protein>
    <submittedName>
        <fullName evidence="8">Pre-mRNA-splicing factor Snu114p</fullName>
    </submittedName>
</protein>
<dbReference type="SUPFAM" id="SSF54980">
    <property type="entry name" value="EF-G C-terminal domain-like"/>
    <property type="match status" value="2"/>
</dbReference>
<keyword evidence="9" id="KW-1185">Reference proteome</keyword>
<dbReference type="PANTHER" id="PTHR42908:SF6">
    <property type="entry name" value="116 KDA U5 SMALL NUCLEAR RIBONUCLEOPROTEIN COMPONENT"/>
    <property type="match status" value="1"/>
</dbReference>
<dbReference type="CDD" id="cd04167">
    <property type="entry name" value="Snu114p"/>
    <property type="match status" value="1"/>
</dbReference>
<dbReference type="Gene3D" id="2.40.30.10">
    <property type="entry name" value="Translation factors"/>
    <property type="match status" value="1"/>
</dbReference>